<sequence>MALGCSPNNSAPVVCTLAAELFCREGTGINETHFISEVECEWTNGYSFEFSLLLSVFLGWLGLDRLYLGYPGLALAKFCTLGGIFLWQLIDIILIAMQVVRPADGSQYVVSYFGPRLTRLALNNDTQILAQDDW</sequence>
<evidence type="ECO:0000256" key="5">
    <source>
        <dbReference type="ARBA" id="ARBA00022989"/>
    </source>
</evidence>
<keyword evidence="7" id="KW-0325">Glycoprotein</keyword>
<evidence type="ECO:0000259" key="9">
    <source>
        <dbReference type="Pfam" id="PF05154"/>
    </source>
</evidence>
<dbReference type="Proteomes" id="UP000192247">
    <property type="component" value="Unassembled WGS sequence"/>
</dbReference>
<dbReference type="PANTHER" id="PTHR21016:SF1">
    <property type="entry name" value="TM2 DOMAIN-CONTAINING PROTEIN 1"/>
    <property type="match status" value="1"/>
</dbReference>
<feature type="transmembrane region" description="Helical" evidence="8">
    <location>
        <begin position="75"/>
        <end position="100"/>
    </location>
</feature>
<evidence type="ECO:0000256" key="8">
    <source>
        <dbReference type="SAM" id="Phobius"/>
    </source>
</evidence>
<evidence type="ECO:0000256" key="1">
    <source>
        <dbReference type="ARBA" id="ARBA00004141"/>
    </source>
</evidence>
<protein>
    <submittedName>
        <fullName evidence="10">TM2 domain-containing protein</fullName>
    </submittedName>
</protein>
<dbReference type="Pfam" id="PF05154">
    <property type="entry name" value="TM2"/>
    <property type="match status" value="1"/>
</dbReference>
<dbReference type="EMBL" id="MNPL01015110">
    <property type="protein sequence ID" value="OQR71245.1"/>
    <property type="molecule type" value="Genomic_DNA"/>
</dbReference>
<dbReference type="GO" id="GO:0016020">
    <property type="term" value="C:membrane"/>
    <property type="evidence" value="ECO:0007669"/>
    <property type="project" value="UniProtKB-SubCell"/>
</dbReference>
<evidence type="ECO:0000256" key="2">
    <source>
        <dbReference type="ARBA" id="ARBA00008284"/>
    </source>
</evidence>
<keyword evidence="11" id="KW-1185">Reference proteome</keyword>
<evidence type="ECO:0000313" key="11">
    <source>
        <dbReference type="Proteomes" id="UP000192247"/>
    </source>
</evidence>
<gene>
    <name evidence="10" type="ORF">BIW11_11119</name>
</gene>
<accession>A0A1V9XCF2</accession>
<evidence type="ECO:0000256" key="7">
    <source>
        <dbReference type="ARBA" id="ARBA00023180"/>
    </source>
</evidence>
<evidence type="ECO:0000256" key="3">
    <source>
        <dbReference type="ARBA" id="ARBA00022692"/>
    </source>
</evidence>
<keyword evidence="4" id="KW-0732">Signal</keyword>
<name>A0A1V9XCF2_9ACAR</name>
<comment type="caution">
    <text evidence="10">The sequence shown here is derived from an EMBL/GenBank/DDBJ whole genome shotgun (WGS) entry which is preliminary data.</text>
</comment>
<evidence type="ECO:0000256" key="4">
    <source>
        <dbReference type="ARBA" id="ARBA00022729"/>
    </source>
</evidence>
<reference evidence="10 11" key="1">
    <citation type="journal article" date="2017" name="Gigascience">
        <title>Draft genome of the honey bee ectoparasitic mite, Tropilaelaps mercedesae, is shaped by the parasitic life history.</title>
        <authorList>
            <person name="Dong X."/>
            <person name="Armstrong S.D."/>
            <person name="Xia D."/>
            <person name="Makepeace B.L."/>
            <person name="Darby A.C."/>
            <person name="Kadowaki T."/>
        </authorList>
    </citation>
    <scope>NUCLEOTIDE SEQUENCE [LARGE SCALE GENOMIC DNA]</scope>
    <source>
        <strain evidence="10">Wuxi-XJTLU</strain>
    </source>
</reference>
<keyword evidence="5 8" id="KW-1133">Transmembrane helix</keyword>
<proteinExistence type="inferred from homology"/>
<evidence type="ECO:0000256" key="6">
    <source>
        <dbReference type="ARBA" id="ARBA00023136"/>
    </source>
</evidence>
<dbReference type="STRING" id="418985.A0A1V9XCF2"/>
<comment type="subcellular location">
    <subcellularLocation>
        <location evidence="1">Membrane</location>
        <topology evidence="1">Multi-pass membrane protein</topology>
    </subcellularLocation>
</comment>
<feature type="domain" description="TM2" evidence="9">
    <location>
        <begin position="46"/>
        <end position="93"/>
    </location>
</feature>
<dbReference type="PANTHER" id="PTHR21016">
    <property type="entry name" value="BETA-AMYLOID BINDING PROTEIN-RELATED"/>
    <property type="match status" value="1"/>
</dbReference>
<dbReference type="AlphaFoldDB" id="A0A1V9XCF2"/>
<evidence type="ECO:0000313" key="10">
    <source>
        <dbReference type="EMBL" id="OQR71245.1"/>
    </source>
</evidence>
<dbReference type="InterPro" id="IPR050932">
    <property type="entry name" value="TM2D1-3-like"/>
</dbReference>
<dbReference type="InParanoid" id="A0A1V9XCF2"/>
<comment type="similarity">
    <text evidence="2">Belongs to the TM2 family.</text>
</comment>
<keyword evidence="3 8" id="KW-0812">Transmembrane</keyword>
<dbReference type="InterPro" id="IPR007829">
    <property type="entry name" value="TM2"/>
</dbReference>
<dbReference type="FunCoup" id="A0A1V9XCF2">
    <property type="interactions" value="629"/>
</dbReference>
<keyword evidence="6 8" id="KW-0472">Membrane</keyword>
<dbReference type="OrthoDB" id="5804096at2759"/>
<organism evidence="10 11">
    <name type="scientific">Tropilaelaps mercedesae</name>
    <dbReference type="NCBI Taxonomy" id="418985"/>
    <lineage>
        <taxon>Eukaryota</taxon>
        <taxon>Metazoa</taxon>
        <taxon>Ecdysozoa</taxon>
        <taxon>Arthropoda</taxon>
        <taxon>Chelicerata</taxon>
        <taxon>Arachnida</taxon>
        <taxon>Acari</taxon>
        <taxon>Parasitiformes</taxon>
        <taxon>Mesostigmata</taxon>
        <taxon>Gamasina</taxon>
        <taxon>Dermanyssoidea</taxon>
        <taxon>Laelapidae</taxon>
        <taxon>Tropilaelaps</taxon>
    </lineage>
</organism>